<dbReference type="InterPro" id="IPR011698">
    <property type="entry name" value="GATase_3"/>
</dbReference>
<dbReference type="NCBIfam" id="NF002204">
    <property type="entry name" value="PRK01077.1"/>
    <property type="match status" value="1"/>
</dbReference>
<keyword evidence="5 9" id="KW-0547">Nucleotide-binding</keyword>
<dbReference type="SUPFAM" id="SSF52540">
    <property type="entry name" value="P-loop containing nucleoside triphosphate hydrolases"/>
    <property type="match status" value="1"/>
</dbReference>
<evidence type="ECO:0000256" key="2">
    <source>
        <dbReference type="ARBA" id="ARBA00006205"/>
    </source>
</evidence>
<comment type="domain">
    <text evidence="9">Comprises of two domains. The C-terminal domain contains the binding site for glutamine and catalyzes the hydrolysis of this substrate to glutamate and ammonia. The N-terminal domain is anticipated to bind ATP and hydrogenobyrinate and catalyzes the ultimate synthesis of the diamide product. The ammonia produced via the glutaminase domain is probably translocated to the adjacent domain via a molecular tunnel, where it reacts with an activated intermediate.</text>
</comment>
<reference evidence="12" key="1">
    <citation type="journal article" date="2014" name="Int. J. Syst. Evol. Microbiol.">
        <title>Complete genome sequence of Corynebacterium casei LMG S-19264T (=DSM 44701T), isolated from a smear-ripened cheese.</title>
        <authorList>
            <consortium name="US DOE Joint Genome Institute (JGI-PGF)"/>
            <person name="Walter F."/>
            <person name="Albersmeier A."/>
            <person name="Kalinowski J."/>
            <person name="Ruckert C."/>
        </authorList>
    </citation>
    <scope>NUCLEOTIDE SEQUENCE</scope>
    <source>
        <strain evidence="12">VKM B-2555</strain>
    </source>
</reference>
<proteinExistence type="inferred from homology"/>
<feature type="active site" description="Nucleophile" evidence="9">
    <location>
        <position position="331"/>
    </location>
</feature>
<dbReference type="GO" id="GO:0005524">
    <property type="term" value="F:ATP binding"/>
    <property type="evidence" value="ECO:0007669"/>
    <property type="project" value="UniProtKB-UniRule"/>
</dbReference>
<comment type="similarity">
    <text evidence="9">Belongs to the CobB/CbiA family.</text>
</comment>
<dbReference type="InterPro" id="IPR002586">
    <property type="entry name" value="CobQ/CobB/MinD/ParA_Nub-bd_dom"/>
</dbReference>
<evidence type="ECO:0000256" key="9">
    <source>
        <dbReference type="HAMAP-Rule" id="MF_00027"/>
    </source>
</evidence>
<dbReference type="EC" id="6.3.5.9" evidence="9"/>
<dbReference type="SUPFAM" id="SSF52317">
    <property type="entry name" value="Class I glutamine amidotransferase-like"/>
    <property type="match status" value="1"/>
</dbReference>
<dbReference type="InterPro" id="IPR027417">
    <property type="entry name" value="P-loop_NTPase"/>
</dbReference>
<dbReference type="GO" id="GO:0042242">
    <property type="term" value="F:cobyrinic acid a,c-diamide synthase activity"/>
    <property type="evidence" value="ECO:0007669"/>
    <property type="project" value="InterPro"/>
</dbReference>
<accession>A0A9W6JD04</accession>
<evidence type="ECO:0000259" key="10">
    <source>
        <dbReference type="Pfam" id="PF01656"/>
    </source>
</evidence>
<evidence type="ECO:0000256" key="5">
    <source>
        <dbReference type="ARBA" id="ARBA00022741"/>
    </source>
</evidence>
<dbReference type="EMBL" id="BSFK01000005">
    <property type="protein sequence ID" value="GLK75271.1"/>
    <property type="molecule type" value="Genomic_DNA"/>
</dbReference>
<keyword evidence="3 9" id="KW-0169">Cobalamin biosynthesis</keyword>
<evidence type="ECO:0000256" key="1">
    <source>
        <dbReference type="ARBA" id="ARBA00001946"/>
    </source>
</evidence>
<evidence type="ECO:0000256" key="4">
    <source>
        <dbReference type="ARBA" id="ARBA00022598"/>
    </source>
</evidence>
<dbReference type="Pfam" id="PF07685">
    <property type="entry name" value="GATase_3"/>
    <property type="match status" value="1"/>
</dbReference>
<comment type="pathway">
    <text evidence="9">Cofactor biosynthesis; adenosylcobalamin biosynthesis; cob(II)yrinate a,c-diamide from precorrin-2 (aerobic route): step 9/10.</text>
</comment>
<dbReference type="PROSITE" id="PS51274">
    <property type="entry name" value="GATASE_COBBQ"/>
    <property type="match status" value="1"/>
</dbReference>
<evidence type="ECO:0000259" key="11">
    <source>
        <dbReference type="Pfam" id="PF07685"/>
    </source>
</evidence>
<feature type="domain" description="CobB/CobQ-like glutamine amidotransferase" evidence="11">
    <location>
        <begin position="248"/>
        <end position="430"/>
    </location>
</feature>
<evidence type="ECO:0000256" key="6">
    <source>
        <dbReference type="ARBA" id="ARBA00022840"/>
    </source>
</evidence>
<evidence type="ECO:0000313" key="13">
    <source>
        <dbReference type="Proteomes" id="UP001143364"/>
    </source>
</evidence>
<keyword evidence="13" id="KW-1185">Reference proteome</keyword>
<dbReference type="GO" id="GO:0043802">
    <property type="term" value="F:hydrogenobyrinic acid a,c-diamide synthase (glutamine-hydrolysing) activity"/>
    <property type="evidence" value="ECO:0007669"/>
    <property type="project" value="UniProtKB-UniRule"/>
</dbReference>
<reference evidence="12" key="2">
    <citation type="submission" date="2023-01" db="EMBL/GenBank/DDBJ databases">
        <authorList>
            <person name="Sun Q."/>
            <person name="Evtushenko L."/>
        </authorList>
    </citation>
    <scope>NUCLEOTIDE SEQUENCE</scope>
    <source>
        <strain evidence="12">VKM B-2555</strain>
    </source>
</reference>
<evidence type="ECO:0000313" key="12">
    <source>
        <dbReference type="EMBL" id="GLK75271.1"/>
    </source>
</evidence>
<evidence type="ECO:0000256" key="8">
    <source>
        <dbReference type="ARBA" id="ARBA00022962"/>
    </source>
</evidence>
<dbReference type="PANTHER" id="PTHR43873:SF1">
    <property type="entry name" value="COBYRINATE A,C-DIAMIDE SYNTHASE"/>
    <property type="match status" value="1"/>
</dbReference>
<protein>
    <recommendedName>
        <fullName evidence="9">Hydrogenobyrinate a,c-diamide synthase</fullName>
        <ecNumber evidence="9">6.3.5.9</ecNumber>
    </recommendedName>
    <alternativeName>
        <fullName evidence="9">Hydrogenobyrinic acid a,c-diamide synthase</fullName>
    </alternativeName>
</protein>
<dbReference type="Gene3D" id="3.40.50.300">
    <property type="entry name" value="P-loop containing nucleotide triphosphate hydrolases"/>
    <property type="match status" value="1"/>
</dbReference>
<dbReference type="Proteomes" id="UP001143364">
    <property type="component" value="Unassembled WGS sequence"/>
</dbReference>
<feature type="site" description="Increases nucleophilicity of active site Cys" evidence="9">
    <location>
        <position position="428"/>
    </location>
</feature>
<evidence type="ECO:0000256" key="3">
    <source>
        <dbReference type="ARBA" id="ARBA00022573"/>
    </source>
</evidence>
<sequence length="433" mass="44923">MTPAFVVAAPASGQGKTTVTLGLLRAFRDAGLAVASAKIGPDYIDPRFHAAASGRPCFNLDGWAMRRERLLSLAAEASTGAELMVVEGVMGLFDHAAEPGVEGHGGAGEVAKTLGVPVVLVVDVGGMAQSVGALADGFRRRDPDVEVAGVILNRVASPRHEQLARDGCAEAGVPVLGALPRRAELKTPSRHLGLVQAEEHGDLESFIATAARAAADHIDLAALKALARPIAWGGTRATPPVAPPLGSRIAVADDVAFRFAYPHLLLAWREAGAEIVPFSPLADQVPDESADAVYLPGGYPELHAGRLASASRFARGMRDAVERGAVVYGECGGYMTLGDGLVDADGVRHAMLGLLRLETSFAARRLHLGYAHARLAAPGPLGPKGAHYRAHEFHYAATLSEEGAPLFALDGGGTRGLVQGTVSGSFLHVIDGG</sequence>
<evidence type="ECO:0000256" key="7">
    <source>
        <dbReference type="ARBA" id="ARBA00022842"/>
    </source>
</evidence>
<dbReference type="InterPro" id="IPR004484">
    <property type="entry name" value="CbiA/CobB_synth"/>
</dbReference>
<dbReference type="HAMAP" id="MF_00027">
    <property type="entry name" value="CobB_CbiA"/>
    <property type="match status" value="1"/>
</dbReference>
<dbReference type="Pfam" id="PF01656">
    <property type="entry name" value="CbiA"/>
    <property type="match status" value="1"/>
</dbReference>
<dbReference type="AlphaFoldDB" id="A0A9W6JD04"/>
<dbReference type="NCBIfam" id="TIGR00379">
    <property type="entry name" value="cobB"/>
    <property type="match status" value="1"/>
</dbReference>
<comment type="cofactor">
    <cofactor evidence="1 9">
        <name>Mg(2+)</name>
        <dbReference type="ChEBI" id="CHEBI:18420"/>
    </cofactor>
</comment>
<dbReference type="PANTHER" id="PTHR43873">
    <property type="entry name" value="COBYRINATE A,C-DIAMIDE SYNTHASE"/>
    <property type="match status" value="1"/>
</dbReference>
<dbReference type="Gene3D" id="3.40.50.880">
    <property type="match status" value="1"/>
</dbReference>
<keyword evidence="7 9" id="KW-0460">Magnesium</keyword>
<dbReference type="InterPro" id="IPR029062">
    <property type="entry name" value="Class_I_gatase-like"/>
</dbReference>
<keyword evidence="4 9" id="KW-0436">Ligase</keyword>
<dbReference type="RefSeq" id="WP_271203233.1">
    <property type="nucleotide sequence ID" value="NZ_BSFK01000005.1"/>
</dbReference>
<comment type="similarity">
    <text evidence="2">Belongs to the CobB/CobQ family. CobQ subfamily.</text>
</comment>
<comment type="catalytic activity">
    <reaction evidence="9">
        <text>hydrogenobyrinate + 2 L-glutamine + 2 ATP + 2 H2O = hydrogenobyrinate a,c-diamide + 2 L-glutamate + 2 ADP + 2 phosphate + 2 H(+)</text>
        <dbReference type="Rhea" id="RHEA:12544"/>
        <dbReference type="ChEBI" id="CHEBI:15377"/>
        <dbReference type="ChEBI" id="CHEBI:15378"/>
        <dbReference type="ChEBI" id="CHEBI:29985"/>
        <dbReference type="ChEBI" id="CHEBI:30616"/>
        <dbReference type="ChEBI" id="CHEBI:43474"/>
        <dbReference type="ChEBI" id="CHEBI:58359"/>
        <dbReference type="ChEBI" id="CHEBI:77873"/>
        <dbReference type="ChEBI" id="CHEBI:77874"/>
        <dbReference type="ChEBI" id="CHEBI:456216"/>
        <dbReference type="EC" id="6.3.5.9"/>
    </reaction>
</comment>
<keyword evidence="8 9" id="KW-0315">Glutamine amidotransferase</keyword>
<comment type="function">
    <text evidence="9">Catalyzes the ATP-dependent amidation of the two carboxylate groups at positions a and c of hydrogenobyrinate, using either L-glutamine or ammonia as the nitrogen source.</text>
</comment>
<feature type="domain" description="CobQ/CobB/MinD/ParA nucleotide binding" evidence="10">
    <location>
        <begin position="6"/>
        <end position="192"/>
    </location>
</feature>
<gene>
    <name evidence="9" type="primary">cobB</name>
    <name evidence="12" type="ORF">GCM10008171_05250</name>
</gene>
<comment type="miscellaneous">
    <text evidence="9">The a and c carboxylates of hydrogenobyrinate are activated for nucleophilic attack via formation of a phosphorylated intermediate by ATP. CobB catalyzes first the amidation of the c-carboxylate, and then that of the a-carboxylate.</text>
</comment>
<organism evidence="12 13">
    <name type="scientific">Methylopila jiangsuensis</name>
    <dbReference type="NCBI Taxonomy" id="586230"/>
    <lineage>
        <taxon>Bacteria</taxon>
        <taxon>Pseudomonadati</taxon>
        <taxon>Pseudomonadota</taxon>
        <taxon>Alphaproteobacteria</taxon>
        <taxon>Hyphomicrobiales</taxon>
        <taxon>Methylopilaceae</taxon>
        <taxon>Methylopila</taxon>
    </lineage>
</organism>
<keyword evidence="6 9" id="KW-0067">ATP-binding</keyword>
<dbReference type="GO" id="GO:0009236">
    <property type="term" value="P:cobalamin biosynthetic process"/>
    <property type="evidence" value="ECO:0007669"/>
    <property type="project" value="UniProtKB-UniRule"/>
</dbReference>
<comment type="caution">
    <text evidence="12">The sequence shown here is derived from an EMBL/GenBank/DDBJ whole genome shotgun (WGS) entry which is preliminary data.</text>
</comment>
<name>A0A9W6JD04_9HYPH</name>